<feature type="compositionally biased region" description="Basic and acidic residues" evidence="1">
    <location>
        <begin position="71"/>
        <end position="81"/>
    </location>
</feature>
<feature type="compositionally biased region" description="Basic and acidic residues" evidence="1">
    <location>
        <begin position="702"/>
        <end position="716"/>
    </location>
</feature>
<feature type="compositionally biased region" description="Basic and acidic residues" evidence="1">
    <location>
        <begin position="790"/>
        <end position="806"/>
    </location>
</feature>
<feature type="compositionally biased region" description="Basic and acidic residues" evidence="1">
    <location>
        <begin position="215"/>
        <end position="244"/>
    </location>
</feature>
<feature type="compositionally biased region" description="Polar residues" evidence="1">
    <location>
        <begin position="935"/>
        <end position="957"/>
    </location>
</feature>
<feature type="region of interest" description="Disordered" evidence="1">
    <location>
        <begin position="891"/>
        <end position="919"/>
    </location>
</feature>
<gene>
    <name evidence="2" type="ORF">DPMN_087348</name>
</gene>
<comment type="caution">
    <text evidence="2">The sequence shown here is derived from an EMBL/GenBank/DDBJ whole genome shotgun (WGS) entry which is preliminary data.</text>
</comment>
<organism evidence="2 3">
    <name type="scientific">Dreissena polymorpha</name>
    <name type="common">Zebra mussel</name>
    <name type="synonym">Mytilus polymorpha</name>
    <dbReference type="NCBI Taxonomy" id="45954"/>
    <lineage>
        <taxon>Eukaryota</taxon>
        <taxon>Metazoa</taxon>
        <taxon>Spiralia</taxon>
        <taxon>Lophotrochozoa</taxon>
        <taxon>Mollusca</taxon>
        <taxon>Bivalvia</taxon>
        <taxon>Autobranchia</taxon>
        <taxon>Heteroconchia</taxon>
        <taxon>Euheterodonta</taxon>
        <taxon>Imparidentia</taxon>
        <taxon>Neoheterodontei</taxon>
        <taxon>Myida</taxon>
        <taxon>Dreissenoidea</taxon>
        <taxon>Dreissenidae</taxon>
        <taxon>Dreissena</taxon>
    </lineage>
</organism>
<dbReference type="AlphaFoldDB" id="A0A9D4KS21"/>
<keyword evidence="3" id="KW-1185">Reference proteome</keyword>
<sequence length="1064" mass="122573">MQMIISGEIISIPRYKVPEIPVNADDNKTKDYQQPKDDNTTKDYKQTTDDSTTKDYIQTTDANKTKNYKQTKYDNTTKDYKQTTGDNITKDYKQTKDDNTTKDYKQTKDDNTTKDYKQTKDDNKTKDNKQTTDDNTTKDYKQTTDDNTTKDYIQTTDANKTKNYKQTKDDNTTKDYKQTTDDSTTKDYIQTTDANKTKNYKQTKYDNTTEGYKQTTDDNTTKDYKQTTDDNTTKDYKQTTDDNKTVPLLESQRSLAATSKIDAVYAGQARIHKVFEELQKSEEKLISKADTKIDTRFSDKNQTNVPSKDQRKHPKSYSELKNEDKDDNSKNKICDKRKSKDIPLANITSLTHFEKRKEHTKQYTNDFEDTRTTKFFKKTTQELRHVPNIDNEITVQDIQFEDEQFESTKSDNTKEKPDTEKYITDKDYLSDDDDTRESESGEESEPEKLSKTDSTSSEDINTETNSETDTNLSICVHEVKSEPKQIQAWKNLAMKPSVQMVWLQNRIKLEQFMKDNIKPQLKIIDRLREEDIDIERKTLSPINKKYKSGTLENLKNKRQISYNKMQLKKHREEGVKKEIEKHKFRMTNEQATKDFPRPASPALKDHSPSPATRANCFPAKSGARGSQESNSGKINYVVFSSTGRRLHKCVDQAQFKKMLDSFKNHHSPRPPTPPPPNMTMFEKIKIKQEAEEIALAIRRDATNEGQRHQPTEERHSPQPIPRQTVADQVIAFDDRKEKCNKKDLETKKDLDTTDGEKRLGLNTEARQCQASQDVSKQKAVTQTWDRCTTEDKEKDYPVREERKCPDKASAGSSTGQTDCDISRYTPRLSTIGAANLRKGQTDETWSDTDSSRDEQQYKRQKNINKTNDGLLPSINDTSTMQDAMTFSRRPARGIDNTTIPGVLTENQPLQLPPTRSVQSRPSYQPLLLHANRTVQSRPSYDTRNSSPRFPYISNQPATRVPCATKDSNGLTNDSMLAKQQPFSFSTESSLANFKQSKPSPSKAMSLPTLERTVNERYCPPKKARSTLLPNIHDSSNMTSDELEEIKDPNLLQRQMTFIDIKDRK</sequence>
<feature type="region of interest" description="Disordered" evidence="1">
    <location>
        <begin position="593"/>
        <end position="630"/>
    </location>
</feature>
<name>A0A9D4KS21_DREPO</name>
<dbReference type="Proteomes" id="UP000828390">
    <property type="component" value="Unassembled WGS sequence"/>
</dbReference>
<proteinExistence type="predicted"/>
<feature type="compositionally biased region" description="Basic and acidic residues" evidence="1">
    <location>
        <begin position="25"/>
        <end position="53"/>
    </location>
</feature>
<evidence type="ECO:0000313" key="2">
    <source>
        <dbReference type="EMBL" id="KAH3845078.1"/>
    </source>
</evidence>
<feature type="region of interest" description="Disordered" evidence="1">
    <location>
        <begin position="702"/>
        <end position="724"/>
    </location>
</feature>
<accession>A0A9D4KS21</accession>
<evidence type="ECO:0000313" key="3">
    <source>
        <dbReference type="Proteomes" id="UP000828390"/>
    </source>
</evidence>
<feature type="compositionally biased region" description="Basic and acidic residues" evidence="1">
    <location>
        <begin position="406"/>
        <end position="429"/>
    </location>
</feature>
<feature type="region of interest" description="Disordered" evidence="1">
    <location>
        <begin position="394"/>
        <end position="469"/>
    </location>
</feature>
<feature type="compositionally biased region" description="Basic and acidic residues" evidence="1">
    <location>
        <begin position="316"/>
        <end position="338"/>
    </location>
</feature>
<evidence type="ECO:0000256" key="1">
    <source>
        <dbReference type="SAM" id="MobiDB-lite"/>
    </source>
</evidence>
<feature type="compositionally biased region" description="Acidic residues" evidence="1">
    <location>
        <begin position="430"/>
        <end position="445"/>
    </location>
</feature>
<feature type="region of interest" description="Disordered" evidence="1">
    <location>
        <begin position="790"/>
        <end position="876"/>
    </location>
</feature>
<feature type="region of interest" description="Disordered" evidence="1">
    <location>
        <begin position="289"/>
        <end position="338"/>
    </location>
</feature>
<reference evidence="2" key="1">
    <citation type="journal article" date="2019" name="bioRxiv">
        <title>The Genome of the Zebra Mussel, Dreissena polymorpha: A Resource for Invasive Species Research.</title>
        <authorList>
            <person name="McCartney M.A."/>
            <person name="Auch B."/>
            <person name="Kono T."/>
            <person name="Mallez S."/>
            <person name="Zhang Y."/>
            <person name="Obille A."/>
            <person name="Becker A."/>
            <person name="Abrahante J.E."/>
            <person name="Garbe J."/>
            <person name="Badalamenti J.P."/>
            <person name="Herman A."/>
            <person name="Mangelson H."/>
            <person name="Liachko I."/>
            <person name="Sullivan S."/>
            <person name="Sone E.D."/>
            <person name="Koren S."/>
            <person name="Silverstein K.A.T."/>
            <person name="Beckman K.B."/>
            <person name="Gohl D.M."/>
        </authorList>
    </citation>
    <scope>NUCLEOTIDE SEQUENCE</scope>
    <source>
        <strain evidence="2">Duluth1</strain>
        <tissue evidence="2">Whole animal</tissue>
    </source>
</reference>
<feature type="compositionally biased region" description="Polar residues" evidence="1">
    <location>
        <begin position="810"/>
        <end position="819"/>
    </location>
</feature>
<feature type="compositionally biased region" description="Basic and acidic residues" evidence="1">
    <location>
        <begin position="88"/>
        <end position="149"/>
    </location>
</feature>
<dbReference type="EMBL" id="JAIWYP010000003">
    <property type="protein sequence ID" value="KAH3845078.1"/>
    <property type="molecule type" value="Genomic_DNA"/>
</dbReference>
<feature type="compositionally biased region" description="Polar residues" evidence="1">
    <location>
        <begin position="895"/>
        <end position="919"/>
    </location>
</feature>
<feature type="compositionally biased region" description="Polar residues" evidence="1">
    <location>
        <begin position="200"/>
        <end position="214"/>
    </location>
</feature>
<reference evidence="2" key="2">
    <citation type="submission" date="2020-11" db="EMBL/GenBank/DDBJ databases">
        <authorList>
            <person name="McCartney M.A."/>
            <person name="Auch B."/>
            <person name="Kono T."/>
            <person name="Mallez S."/>
            <person name="Becker A."/>
            <person name="Gohl D.M."/>
            <person name="Silverstein K.A.T."/>
            <person name="Koren S."/>
            <person name="Bechman K.B."/>
            <person name="Herman A."/>
            <person name="Abrahante J.E."/>
            <person name="Garbe J."/>
        </authorList>
    </citation>
    <scope>NUCLEOTIDE SEQUENCE</scope>
    <source>
        <strain evidence="2">Duluth1</strain>
        <tissue evidence="2">Whole animal</tissue>
    </source>
</reference>
<feature type="region of interest" description="Disordered" evidence="1">
    <location>
        <begin position="935"/>
        <end position="960"/>
    </location>
</feature>
<feature type="compositionally biased region" description="Polar residues" evidence="1">
    <location>
        <begin position="452"/>
        <end position="469"/>
    </location>
</feature>
<feature type="region of interest" description="Disordered" evidence="1">
    <location>
        <begin position="11"/>
        <end position="258"/>
    </location>
</feature>
<protein>
    <submittedName>
        <fullName evidence="2">Uncharacterized protein</fullName>
    </submittedName>
</protein>
<feature type="compositionally biased region" description="Basic and acidic residues" evidence="1">
    <location>
        <begin position="289"/>
        <end position="299"/>
    </location>
</feature>
<feature type="compositionally biased region" description="Basic and acidic residues" evidence="1">
    <location>
        <begin position="166"/>
        <end position="185"/>
    </location>
</feature>